<dbReference type="Gene3D" id="1.25.40.10">
    <property type="entry name" value="Tetratricopeptide repeat domain"/>
    <property type="match status" value="1"/>
</dbReference>
<dbReference type="InterPro" id="IPR050498">
    <property type="entry name" value="Ycf3"/>
</dbReference>
<dbReference type="PANTHER" id="PTHR44858">
    <property type="entry name" value="TETRATRICOPEPTIDE REPEAT PROTEIN 6"/>
    <property type="match status" value="1"/>
</dbReference>
<dbReference type="SUPFAM" id="SSF48452">
    <property type="entry name" value="TPR-like"/>
    <property type="match status" value="1"/>
</dbReference>
<organism evidence="3 4">
    <name type="scientific">Siphonobacter aquaeclarae</name>
    <dbReference type="NCBI Taxonomy" id="563176"/>
    <lineage>
        <taxon>Bacteria</taxon>
        <taxon>Pseudomonadati</taxon>
        <taxon>Bacteroidota</taxon>
        <taxon>Cytophagia</taxon>
        <taxon>Cytophagales</taxon>
        <taxon>Cytophagaceae</taxon>
        <taxon>Siphonobacter</taxon>
    </lineage>
</organism>
<sequence length="183" mass="21526">METIALILLFIPYVIIRYFTDDHDTPADKDRRRFSEGIELVQSKQYEEACAYFSLLVNRYPKSAIAFLYRGICQYQLGNYHSALYDFTQSTAFDNTQWECFLYKGLSHLELGEIHPAFLELDKAVWHSRSENPEVLRFRGEAHYRLRHFDSARIDWEAAAQLGDENAAYFLQTHFGKPVQLRK</sequence>
<dbReference type="PANTHER" id="PTHR44858:SF1">
    <property type="entry name" value="UDP-N-ACETYLGLUCOSAMINE--PEPTIDE N-ACETYLGLUCOSAMINYLTRANSFERASE SPINDLY-RELATED"/>
    <property type="match status" value="1"/>
</dbReference>
<dbReference type="SMART" id="SM00028">
    <property type="entry name" value="TPR"/>
    <property type="match status" value="2"/>
</dbReference>
<dbReference type="OrthoDB" id="948309at2"/>
<evidence type="ECO:0000256" key="1">
    <source>
        <dbReference type="ARBA" id="ARBA00022737"/>
    </source>
</evidence>
<evidence type="ECO:0000313" key="4">
    <source>
        <dbReference type="Proteomes" id="UP000198901"/>
    </source>
</evidence>
<keyword evidence="4" id="KW-1185">Reference proteome</keyword>
<evidence type="ECO:0000313" key="3">
    <source>
        <dbReference type="EMBL" id="SDM27271.1"/>
    </source>
</evidence>
<dbReference type="InterPro" id="IPR011990">
    <property type="entry name" value="TPR-like_helical_dom_sf"/>
</dbReference>
<accession>A0A1G9RVK9</accession>
<dbReference type="AlphaFoldDB" id="A0A1G9RVK9"/>
<dbReference type="STRING" id="563176.SAMN04488090_3065"/>
<proteinExistence type="predicted"/>
<protein>
    <submittedName>
        <fullName evidence="3">Tetratricopeptide repeat-containing protein</fullName>
    </submittedName>
</protein>
<keyword evidence="1" id="KW-0677">Repeat</keyword>
<dbReference type="InterPro" id="IPR019734">
    <property type="entry name" value="TPR_rpt"/>
</dbReference>
<dbReference type="Proteomes" id="UP000198901">
    <property type="component" value="Unassembled WGS sequence"/>
</dbReference>
<gene>
    <name evidence="3" type="ORF">SAMN04488090_3065</name>
</gene>
<dbReference type="RefSeq" id="WP_093203945.1">
    <property type="nucleotide sequence ID" value="NZ_FNGS01000005.1"/>
</dbReference>
<dbReference type="Pfam" id="PF13432">
    <property type="entry name" value="TPR_16"/>
    <property type="match status" value="1"/>
</dbReference>
<name>A0A1G9RVK9_9BACT</name>
<dbReference type="GO" id="GO:0046813">
    <property type="term" value="P:receptor-mediated virion attachment to host cell"/>
    <property type="evidence" value="ECO:0007669"/>
    <property type="project" value="TreeGrafter"/>
</dbReference>
<dbReference type="GO" id="GO:0009279">
    <property type="term" value="C:cell outer membrane"/>
    <property type="evidence" value="ECO:0007669"/>
    <property type="project" value="TreeGrafter"/>
</dbReference>
<dbReference type="EMBL" id="FNGS01000005">
    <property type="protein sequence ID" value="SDM27271.1"/>
    <property type="molecule type" value="Genomic_DNA"/>
</dbReference>
<reference evidence="3 4" key="1">
    <citation type="submission" date="2016-10" db="EMBL/GenBank/DDBJ databases">
        <authorList>
            <person name="de Groot N.N."/>
        </authorList>
    </citation>
    <scope>NUCLEOTIDE SEQUENCE [LARGE SCALE GENOMIC DNA]</scope>
    <source>
        <strain evidence="3 4">DSM 21668</strain>
    </source>
</reference>
<evidence type="ECO:0000256" key="2">
    <source>
        <dbReference type="ARBA" id="ARBA00022803"/>
    </source>
</evidence>
<keyword evidence="2" id="KW-0802">TPR repeat</keyword>